<proteinExistence type="inferred from homology"/>
<accession>A0ABS1T6D1</accession>
<keyword evidence="3 6" id="KW-0808">Transferase</keyword>
<dbReference type="PROSITE" id="PS00723">
    <property type="entry name" value="POLYPRENYL_SYNTHASE_1"/>
    <property type="match status" value="1"/>
</dbReference>
<dbReference type="Gene3D" id="1.10.600.10">
    <property type="entry name" value="Farnesyl Diphosphate Synthase"/>
    <property type="match status" value="1"/>
</dbReference>
<dbReference type="Pfam" id="PF00348">
    <property type="entry name" value="polyprenyl_synt"/>
    <property type="match status" value="1"/>
</dbReference>
<keyword evidence="5" id="KW-0460">Magnesium</keyword>
<evidence type="ECO:0000313" key="8">
    <source>
        <dbReference type="Proteomes" id="UP000632377"/>
    </source>
</evidence>
<evidence type="ECO:0000256" key="2">
    <source>
        <dbReference type="ARBA" id="ARBA00006706"/>
    </source>
</evidence>
<dbReference type="RefSeq" id="WP_202747456.1">
    <property type="nucleotide sequence ID" value="NZ_JAESWC010000002.1"/>
</dbReference>
<dbReference type="InterPro" id="IPR033749">
    <property type="entry name" value="Polyprenyl_synt_CS"/>
</dbReference>
<dbReference type="SFLD" id="SFLDS00005">
    <property type="entry name" value="Isoprenoid_Synthase_Type_I"/>
    <property type="match status" value="1"/>
</dbReference>
<evidence type="ECO:0000256" key="3">
    <source>
        <dbReference type="ARBA" id="ARBA00022679"/>
    </source>
</evidence>
<dbReference type="EMBL" id="JAESWC010000002">
    <property type="protein sequence ID" value="MBL4934811.1"/>
    <property type="molecule type" value="Genomic_DNA"/>
</dbReference>
<comment type="similarity">
    <text evidence="2 6">Belongs to the FPP/GGPP synthase family.</text>
</comment>
<evidence type="ECO:0000256" key="6">
    <source>
        <dbReference type="RuleBase" id="RU004466"/>
    </source>
</evidence>
<sequence length="316" mass="35377">MKNENITKNKLDGDLLEIRKTILNNLKSTEKNSTKLMDNLAADKGKLLRALFVLLGGSFGNINREKLIEMASAIELLHLATLVHDDIIDEANYRRGKSTIQSSFGVKAGIFTGDYLFAQSYVIFSRNVSPESIMEVSNTIKTICTGEINQFFSVFSLEADIKSYLKRINGKCASLFSLSLSIGAYEGNADKVIIKKLKSIGYYTGMAFQLIDDILDITAETDLLGKPSGNDIKEGIYTLPLLYEIKNSHNLIIENLRNGSTEKVIEILRTSEGLLKAKETAKKYTDKSLKLIDSLPESFEKSYLKQIVEKMLVREY</sequence>
<dbReference type="PANTHER" id="PTHR12001">
    <property type="entry name" value="GERANYLGERANYL PYROPHOSPHATE SYNTHASE"/>
    <property type="match status" value="1"/>
</dbReference>
<evidence type="ECO:0000256" key="5">
    <source>
        <dbReference type="ARBA" id="ARBA00022842"/>
    </source>
</evidence>
<dbReference type="CDD" id="cd00685">
    <property type="entry name" value="Trans_IPPS_HT"/>
    <property type="match status" value="1"/>
</dbReference>
<evidence type="ECO:0000313" key="7">
    <source>
        <dbReference type="EMBL" id="MBL4934811.1"/>
    </source>
</evidence>
<dbReference type="Proteomes" id="UP000632377">
    <property type="component" value="Unassembled WGS sequence"/>
</dbReference>
<comment type="cofactor">
    <cofactor evidence="1">
        <name>Mg(2+)</name>
        <dbReference type="ChEBI" id="CHEBI:18420"/>
    </cofactor>
</comment>
<keyword evidence="4" id="KW-0479">Metal-binding</keyword>
<name>A0ABS1T6D1_9CLOT</name>
<reference evidence="7 8" key="1">
    <citation type="submission" date="2021-01" db="EMBL/GenBank/DDBJ databases">
        <title>Genome public.</title>
        <authorList>
            <person name="Liu C."/>
            <person name="Sun Q."/>
        </authorList>
    </citation>
    <scope>NUCLEOTIDE SEQUENCE [LARGE SCALE GENOMIC DNA]</scope>
    <source>
        <strain evidence="7 8">YIM B02515</strain>
    </source>
</reference>
<dbReference type="SUPFAM" id="SSF48576">
    <property type="entry name" value="Terpenoid synthases"/>
    <property type="match status" value="1"/>
</dbReference>
<dbReference type="PANTHER" id="PTHR12001:SF69">
    <property type="entry name" value="ALL TRANS-POLYPRENYL-DIPHOSPHATE SYNTHASE PDSS1"/>
    <property type="match status" value="1"/>
</dbReference>
<protein>
    <submittedName>
        <fullName evidence="7">Polyprenyl synthetase family protein</fullName>
    </submittedName>
</protein>
<comment type="caution">
    <text evidence="7">The sequence shown here is derived from an EMBL/GenBank/DDBJ whole genome shotgun (WGS) entry which is preliminary data.</text>
</comment>
<keyword evidence="8" id="KW-1185">Reference proteome</keyword>
<gene>
    <name evidence="7" type="ORF">JK636_03460</name>
</gene>
<evidence type="ECO:0000256" key="1">
    <source>
        <dbReference type="ARBA" id="ARBA00001946"/>
    </source>
</evidence>
<organism evidence="7 8">
    <name type="scientific">Clostridium rhizosphaerae</name>
    <dbReference type="NCBI Taxonomy" id="2803861"/>
    <lineage>
        <taxon>Bacteria</taxon>
        <taxon>Bacillati</taxon>
        <taxon>Bacillota</taxon>
        <taxon>Clostridia</taxon>
        <taxon>Eubacteriales</taxon>
        <taxon>Clostridiaceae</taxon>
        <taxon>Clostridium</taxon>
    </lineage>
</organism>
<dbReference type="InterPro" id="IPR000092">
    <property type="entry name" value="Polyprenyl_synt"/>
</dbReference>
<evidence type="ECO:0000256" key="4">
    <source>
        <dbReference type="ARBA" id="ARBA00022723"/>
    </source>
</evidence>
<dbReference type="InterPro" id="IPR008949">
    <property type="entry name" value="Isoprenoid_synthase_dom_sf"/>
</dbReference>